<proteinExistence type="predicted"/>
<dbReference type="Proteomes" id="UP001454036">
    <property type="component" value="Unassembled WGS sequence"/>
</dbReference>
<gene>
    <name evidence="1" type="ORF">LIER_33383</name>
</gene>
<accession>A0AAV3RZY4</accession>
<reference evidence="1 2" key="1">
    <citation type="submission" date="2024-01" db="EMBL/GenBank/DDBJ databases">
        <title>The complete chloroplast genome sequence of Lithospermum erythrorhizon: insights into the phylogenetic relationship among Boraginaceae species and the maternal lineages of purple gromwells.</title>
        <authorList>
            <person name="Okada T."/>
            <person name="Watanabe K."/>
        </authorList>
    </citation>
    <scope>NUCLEOTIDE SEQUENCE [LARGE SCALE GENOMIC DNA]</scope>
</reference>
<dbReference type="AlphaFoldDB" id="A0AAV3RZY4"/>
<name>A0AAV3RZY4_LITER</name>
<protein>
    <submittedName>
        <fullName evidence="1">Uncharacterized protein</fullName>
    </submittedName>
</protein>
<organism evidence="1 2">
    <name type="scientific">Lithospermum erythrorhizon</name>
    <name type="common">Purple gromwell</name>
    <name type="synonym">Lithospermum officinale var. erythrorhizon</name>
    <dbReference type="NCBI Taxonomy" id="34254"/>
    <lineage>
        <taxon>Eukaryota</taxon>
        <taxon>Viridiplantae</taxon>
        <taxon>Streptophyta</taxon>
        <taxon>Embryophyta</taxon>
        <taxon>Tracheophyta</taxon>
        <taxon>Spermatophyta</taxon>
        <taxon>Magnoliopsida</taxon>
        <taxon>eudicotyledons</taxon>
        <taxon>Gunneridae</taxon>
        <taxon>Pentapetalae</taxon>
        <taxon>asterids</taxon>
        <taxon>lamiids</taxon>
        <taxon>Boraginales</taxon>
        <taxon>Boraginaceae</taxon>
        <taxon>Boraginoideae</taxon>
        <taxon>Lithospermeae</taxon>
        <taxon>Lithospermum</taxon>
    </lineage>
</organism>
<evidence type="ECO:0000313" key="1">
    <source>
        <dbReference type="EMBL" id="GAA0186095.1"/>
    </source>
</evidence>
<dbReference type="PANTHER" id="PTHR31439">
    <property type="entry name" value="EXPRESSED PROTEIN"/>
    <property type="match status" value="1"/>
</dbReference>
<evidence type="ECO:0000313" key="2">
    <source>
        <dbReference type="Proteomes" id="UP001454036"/>
    </source>
</evidence>
<dbReference type="EMBL" id="BAABME010013362">
    <property type="protein sequence ID" value="GAA0186095.1"/>
    <property type="molecule type" value="Genomic_DNA"/>
</dbReference>
<keyword evidence="2" id="KW-1185">Reference proteome</keyword>
<dbReference type="PANTHER" id="PTHR31439:SF4">
    <property type="entry name" value="NEURONAL PAS DOMAIN PROTEIN"/>
    <property type="match status" value="1"/>
</dbReference>
<comment type="caution">
    <text evidence="1">The sequence shown here is derived from an EMBL/GenBank/DDBJ whole genome shotgun (WGS) entry which is preliminary data.</text>
</comment>
<sequence>MASCNFLPDVWTWITNLPPTTQWKSDIISISICPSNSSLSSSSQPSLKLCVTKDLKSSSVFLSIIADYNLPIYLWTSKPQPITNSSMKLLDSNNISNILLNFIEAVLKYCPNKNISLFRLPRIDSEKTMKDILNLVFLTLTFVICIYESPADLRSPCLNTLKNQLACPESRAVSKTLMRLLGSNVEEQWVRTFNLGITNWIEELKSANHLLRTPSPLFSYSVSSYGMWKVQLYCPVIAMEIQSSNHTPSDDRLLFSLNYHQLEGVIQLNYKVDIRDNWIDVFVHTDNIRCDVVSLITETLMNERGAGTTEKHFPARISLQLTPIMQANVLSISVGKSSENPTTEIGFEKGIEGSFDPQTVGISISAAESTTMSIRPWKFEQSVRGASTNLNWFLHDSGDGKEVYSSRPSKFTLLQPKAWFKNRYSSVHRPFTRQGGVIFARDEYGESVCWKVDKSVVGKSMEWEIRGWIWLTYWPNKHRTFYTETRRLEFREVLNLNLV</sequence>